<evidence type="ECO:0000256" key="1">
    <source>
        <dbReference type="SAM" id="Phobius"/>
    </source>
</evidence>
<keyword evidence="3" id="KW-1185">Reference proteome</keyword>
<feature type="transmembrane region" description="Helical" evidence="1">
    <location>
        <begin position="186"/>
        <end position="205"/>
    </location>
</feature>
<accession>A0ABQ6LNC0</accession>
<comment type="caution">
    <text evidence="2">The sequence shown here is derived from an EMBL/GenBank/DDBJ whole genome shotgun (WGS) entry which is preliminary data.</text>
</comment>
<proteinExistence type="predicted"/>
<feature type="transmembrane region" description="Helical" evidence="1">
    <location>
        <begin position="51"/>
        <end position="71"/>
    </location>
</feature>
<evidence type="ECO:0000313" key="2">
    <source>
        <dbReference type="EMBL" id="GMG84690.1"/>
    </source>
</evidence>
<protein>
    <recommendedName>
        <fullName evidence="4">DUF4239 domain-containing protein</fullName>
    </recommendedName>
</protein>
<dbReference type="RefSeq" id="WP_285673784.1">
    <property type="nucleotide sequence ID" value="NZ_BSYI01000040.1"/>
</dbReference>
<dbReference type="EMBL" id="BSYI01000040">
    <property type="protein sequence ID" value="GMG84690.1"/>
    <property type="molecule type" value="Genomic_DNA"/>
</dbReference>
<feature type="transmembrane region" description="Helical" evidence="1">
    <location>
        <begin position="211"/>
        <end position="233"/>
    </location>
</feature>
<feature type="transmembrane region" description="Helical" evidence="1">
    <location>
        <begin position="12"/>
        <end position="31"/>
    </location>
</feature>
<keyword evidence="1" id="KW-0472">Membrane</keyword>
<name>A0ABQ6LNC0_9RHOB</name>
<dbReference type="Pfam" id="PF14023">
    <property type="entry name" value="Bestrophin-like"/>
    <property type="match status" value="1"/>
</dbReference>
<keyword evidence="1" id="KW-0812">Transmembrane</keyword>
<evidence type="ECO:0008006" key="4">
    <source>
        <dbReference type="Google" id="ProtNLM"/>
    </source>
</evidence>
<dbReference type="InterPro" id="IPR025333">
    <property type="entry name" value="DUF4239"/>
</dbReference>
<reference evidence="2 3" key="1">
    <citation type="submission" date="2023-04" db="EMBL/GenBank/DDBJ databases">
        <title>Marinoamorphus aggregata gen. nov., sp. Nov., isolate from tissue of brittle star Ophioplocus japonicus.</title>
        <authorList>
            <person name="Kawano K."/>
            <person name="Sawayama S."/>
            <person name="Nakagawa S."/>
        </authorList>
    </citation>
    <scope>NUCLEOTIDE SEQUENCE [LARGE SCALE GENOMIC DNA]</scope>
    <source>
        <strain evidence="2 3">NKW23</strain>
    </source>
</reference>
<dbReference type="Proteomes" id="UP001239909">
    <property type="component" value="Unassembled WGS sequence"/>
</dbReference>
<evidence type="ECO:0000313" key="3">
    <source>
        <dbReference type="Proteomes" id="UP001239909"/>
    </source>
</evidence>
<sequence length="264" mass="28168">MIGLPAQFDIVAGLLFCAGTVALALATYGLARLVAAPRLTADTRALADSMVFRIGALHGLILALVFAQELYEHQQIRDQTRLEATAIADIYFDAGRHGGEGSAEIRDRIAAYLRLAAGAEWQGLGSEKRLSSDAWAAWDGAYGAALDLAADTPRAESLRAHILERIHDIAELRVARENAALHRISPFFWFAACVGVVLVALPYFSFAPSGINLMLLGLFAGYTGLVLSFIYAFSDPYVPPGALAPVAFERVLEGEIGRHGGAGG</sequence>
<organism evidence="2 3">
    <name type="scientific">Paralimibaculum aggregatum</name>
    <dbReference type="NCBI Taxonomy" id="3036245"/>
    <lineage>
        <taxon>Bacteria</taxon>
        <taxon>Pseudomonadati</taxon>
        <taxon>Pseudomonadota</taxon>
        <taxon>Alphaproteobacteria</taxon>
        <taxon>Rhodobacterales</taxon>
        <taxon>Paracoccaceae</taxon>
        <taxon>Paralimibaculum</taxon>
    </lineage>
</organism>
<keyword evidence="1" id="KW-1133">Transmembrane helix</keyword>
<gene>
    <name evidence="2" type="ORF">LNKW23_39060</name>
</gene>